<organism evidence="2 3">
    <name type="scientific">Lentisphaera profundi</name>
    <dbReference type="NCBI Taxonomy" id="1658616"/>
    <lineage>
        <taxon>Bacteria</taxon>
        <taxon>Pseudomonadati</taxon>
        <taxon>Lentisphaerota</taxon>
        <taxon>Lentisphaeria</taxon>
        <taxon>Lentisphaerales</taxon>
        <taxon>Lentisphaeraceae</taxon>
        <taxon>Lentisphaera</taxon>
    </lineage>
</organism>
<proteinExistence type="predicted"/>
<feature type="transmembrane region" description="Helical" evidence="1">
    <location>
        <begin position="265"/>
        <end position="284"/>
    </location>
</feature>
<evidence type="ECO:0000313" key="2">
    <source>
        <dbReference type="EMBL" id="WDE98411.1"/>
    </source>
</evidence>
<keyword evidence="3" id="KW-1185">Reference proteome</keyword>
<dbReference type="EMBL" id="CP117812">
    <property type="protein sequence ID" value="WDE98411.1"/>
    <property type="molecule type" value="Genomic_DNA"/>
</dbReference>
<keyword evidence="1" id="KW-0472">Membrane</keyword>
<dbReference type="Proteomes" id="UP001214250">
    <property type="component" value="Chromosome 2"/>
</dbReference>
<sequence>MSEEKRHSQELERALSDDGPGPLEKINNLSFKTILLFLFGSRQAILQVARNSSSIWYGLIFICFAGIAREYDQELILKNPLIYLIPIVASSLMILWIMAWFRINTRTCKLDLQDNELRSFFSLFWMTGPLAFLYAFPVEEVCTSMTAVKINLSLLTLVALWRVLLFGRILHVCTRINFYGPLISACCVVAYPSLMFKYISIVGVMSGASLSPEQEVLRVFTGNAMGVIIMSFFISLPITLWQFVTYKKTPGNSVKMPPINQQGRVSKFFVLIALILSAIGLTFFQKKLMNHDKFITLVRTDQYQEALNFVQDLERHDFDKTKPLIFPYTRDEGFYLFAELREEHPAWLKEIVYQWMAINLKKSWVELEGLEVVLNKKQFLKSDLEFLKEHHYDFNEYVRNALEMTEGKSFTTKNKIELHESLLKFDRIGLLNDEVKVLMKTWLIP</sequence>
<evidence type="ECO:0000256" key="1">
    <source>
        <dbReference type="SAM" id="Phobius"/>
    </source>
</evidence>
<feature type="transmembrane region" description="Helical" evidence="1">
    <location>
        <begin position="182"/>
        <end position="204"/>
    </location>
</feature>
<feature type="transmembrane region" description="Helical" evidence="1">
    <location>
        <begin position="48"/>
        <end position="68"/>
    </location>
</feature>
<feature type="transmembrane region" description="Helical" evidence="1">
    <location>
        <begin position="150"/>
        <end position="170"/>
    </location>
</feature>
<keyword evidence="1" id="KW-1133">Transmembrane helix</keyword>
<name>A0ABY7W055_9BACT</name>
<feature type="transmembrane region" description="Helical" evidence="1">
    <location>
        <begin position="80"/>
        <end position="99"/>
    </location>
</feature>
<keyword evidence="1" id="KW-0812">Transmembrane</keyword>
<gene>
    <name evidence="2" type="ORF">PQO03_21605</name>
</gene>
<evidence type="ECO:0000313" key="3">
    <source>
        <dbReference type="Proteomes" id="UP001214250"/>
    </source>
</evidence>
<feature type="transmembrane region" description="Helical" evidence="1">
    <location>
        <begin position="120"/>
        <end position="138"/>
    </location>
</feature>
<accession>A0ABY7W055</accession>
<protein>
    <submittedName>
        <fullName evidence="2">Uncharacterized protein</fullName>
    </submittedName>
</protein>
<dbReference type="RefSeq" id="WP_274153284.1">
    <property type="nucleotide sequence ID" value="NZ_CP117812.1"/>
</dbReference>
<reference evidence="2 3" key="1">
    <citation type="submission" date="2023-02" db="EMBL/GenBank/DDBJ databases">
        <title>Genome sequence of Lentisphaera profundi SAORIC-696.</title>
        <authorList>
            <person name="Kim e."/>
            <person name="Cho J.-C."/>
            <person name="Choi A."/>
            <person name="Kang I."/>
        </authorList>
    </citation>
    <scope>NUCLEOTIDE SEQUENCE [LARGE SCALE GENOMIC DNA]</scope>
    <source>
        <strain evidence="2 3">SAORIC-696</strain>
    </source>
</reference>
<feature type="transmembrane region" description="Helical" evidence="1">
    <location>
        <begin position="224"/>
        <end position="244"/>
    </location>
</feature>